<dbReference type="AlphaFoldDB" id="A0A953HQZ8"/>
<keyword evidence="1 4" id="KW-0597">Phosphoprotein</keyword>
<dbReference type="CDD" id="cd16016">
    <property type="entry name" value="AP-SPAP"/>
    <property type="match status" value="1"/>
</dbReference>
<evidence type="ECO:0000256" key="1">
    <source>
        <dbReference type="ARBA" id="ARBA00022553"/>
    </source>
</evidence>
<evidence type="ECO:0000256" key="4">
    <source>
        <dbReference type="PIRSR" id="PIRSR031924-50"/>
    </source>
</evidence>
<dbReference type="RefSeq" id="WP_222578305.1">
    <property type="nucleotide sequence ID" value="NZ_JAHVHU010000002.1"/>
</dbReference>
<feature type="binding site" evidence="5">
    <location>
        <begin position="165"/>
        <end position="167"/>
    </location>
    <ligand>
        <name>substrate</name>
    </ligand>
</feature>
<evidence type="ECO:0000256" key="3">
    <source>
        <dbReference type="ARBA" id="ARBA00022729"/>
    </source>
</evidence>
<dbReference type="EMBL" id="JAHVHU010000002">
    <property type="protein sequence ID" value="MBY5956785.1"/>
    <property type="molecule type" value="Genomic_DNA"/>
</dbReference>
<dbReference type="GO" id="GO:0046872">
    <property type="term" value="F:metal ion binding"/>
    <property type="evidence" value="ECO:0007669"/>
    <property type="project" value="UniProtKB-KW"/>
</dbReference>
<sequence>MLKRNFLKGFVLLLLFAVSIPAFGQNKRNTDHPKLIVGVVVDQMRWDYLYRYQDRYVDGGFKRMLREGFTCENAHINYSPTVTAAGHACVYTGSVPAIHGIVSNSWYDRSIKRSINNVEDTTVQTIGAPHSGPSQSPRNLLVTTIGDELKLSNNFRSKVVGVSFKDRGAILPAGHLSDGSYWWDKSTGNFVTSTYFMDELPEWMKEFNAQKLSQEYAKKSWETLYPIDTYEQSTEDDKPYENKMIGKKTATFPYDYGKANAKPGDIYASPFGNSLTMKAAIAAIEGENLGKGEFADMIAISFSSPDALGHTVGPNAIEIEDMYLRLDQEFAELFEYLDDRYGRDGYLFFITADHGVSHSPGFLDEHNLPTGVYGSGLNAAVNKAVSDRFGIDDIVEATSSAQVYLNWENVEKQNKDVDRSELMHFVAEQLKKDPGVNDAWPARELGTAPWPEPIKSRFIKGYNAQRGGDVMFVLKSGWKGGSMNGATHGLWYPYDAHLPLVWMGWNIEPGYTNRFVGMTDIAPTLAALLKIQMPSGSIGQPILEITDKK</sequence>
<keyword evidence="3 6" id="KW-0732">Signal</keyword>
<reference evidence="7" key="1">
    <citation type="submission" date="2021-06" db="EMBL/GenBank/DDBJ databases">
        <title>44 bacteria genomes isolated from Dapeng, Shenzhen.</title>
        <authorList>
            <person name="Zheng W."/>
            <person name="Yu S."/>
            <person name="Huang Y."/>
        </authorList>
    </citation>
    <scope>NUCLEOTIDE SEQUENCE</scope>
    <source>
        <strain evidence="7">DP5N28-2</strain>
    </source>
</reference>
<dbReference type="PANTHER" id="PTHR10151:SF120">
    <property type="entry name" value="BIS(5'-ADENOSYL)-TRIPHOSPHATASE"/>
    <property type="match status" value="1"/>
</dbReference>
<dbReference type="Gene3D" id="3.30.1360.150">
    <property type="match status" value="1"/>
</dbReference>
<comment type="caution">
    <text evidence="7">The sequence shown here is derived from an EMBL/GenBank/DDBJ whole genome shotgun (WGS) entry which is preliminary data.</text>
</comment>
<dbReference type="PANTHER" id="PTHR10151">
    <property type="entry name" value="ECTONUCLEOTIDE PYROPHOSPHATASE/PHOSPHODIESTERASE"/>
    <property type="match status" value="1"/>
</dbReference>
<proteinExistence type="predicted"/>
<name>A0A953HQZ8_9BACT</name>
<dbReference type="PIRSF" id="PIRSF031924">
    <property type="entry name" value="Pi-irrepressible_AP"/>
    <property type="match status" value="1"/>
</dbReference>
<evidence type="ECO:0000256" key="5">
    <source>
        <dbReference type="PIRSR" id="PIRSR031924-51"/>
    </source>
</evidence>
<protein>
    <submittedName>
        <fullName evidence="7">Alkaline phosphatase family protein</fullName>
    </submittedName>
</protein>
<dbReference type="InterPro" id="IPR002591">
    <property type="entry name" value="Phosphodiest/P_Trfase"/>
</dbReference>
<keyword evidence="8" id="KW-1185">Reference proteome</keyword>
<organism evidence="7 8">
    <name type="scientific">Membranihabitans marinus</name>
    <dbReference type="NCBI Taxonomy" id="1227546"/>
    <lineage>
        <taxon>Bacteria</taxon>
        <taxon>Pseudomonadati</taxon>
        <taxon>Bacteroidota</taxon>
        <taxon>Saprospiria</taxon>
        <taxon>Saprospirales</taxon>
        <taxon>Saprospiraceae</taxon>
        <taxon>Membranihabitans</taxon>
    </lineage>
</organism>
<dbReference type="NCBIfam" id="NF042991">
    <property type="entry name" value="alk_phos_PafA"/>
    <property type="match status" value="1"/>
</dbReference>
<evidence type="ECO:0000256" key="2">
    <source>
        <dbReference type="ARBA" id="ARBA00022723"/>
    </source>
</evidence>
<accession>A0A953HQZ8</accession>
<feature type="chain" id="PRO_5037269040" evidence="6">
    <location>
        <begin position="25"/>
        <end position="549"/>
    </location>
</feature>
<gene>
    <name evidence="7" type="ORF">KUV50_01465</name>
</gene>
<dbReference type="SUPFAM" id="SSF53649">
    <property type="entry name" value="Alkaline phosphatase-like"/>
    <property type="match status" value="1"/>
</dbReference>
<dbReference type="Proteomes" id="UP000753961">
    <property type="component" value="Unassembled WGS sequence"/>
</dbReference>
<feature type="binding site" evidence="5">
    <location>
        <position position="104"/>
    </location>
    <ligand>
        <name>substrate</name>
    </ligand>
</feature>
<dbReference type="Gene3D" id="3.40.720.10">
    <property type="entry name" value="Alkaline Phosphatase, subunit A"/>
    <property type="match status" value="1"/>
</dbReference>
<evidence type="ECO:0000313" key="8">
    <source>
        <dbReference type="Proteomes" id="UP000753961"/>
    </source>
</evidence>
<evidence type="ECO:0000256" key="6">
    <source>
        <dbReference type="SAM" id="SignalP"/>
    </source>
</evidence>
<feature type="active site" description="Phosphothreonine intermediate" evidence="4">
    <location>
        <position position="83"/>
    </location>
</feature>
<dbReference type="InterPro" id="IPR026263">
    <property type="entry name" value="Alkaline_phosphatase_prok"/>
</dbReference>
<evidence type="ECO:0000313" key="7">
    <source>
        <dbReference type="EMBL" id="MBY5956785.1"/>
    </source>
</evidence>
<dbReference type="Pfam" id="PF01663">
    <property type="entry name" value="Phosphodiest"/>
    <property type="match status" value="1"/>
</dbReference>
<dbReference type="InterPro" id="IPR017850">
    <property type="entry name" value="Alkaline_phosphatase_core_sf"/>
</dbReference>
<feature type="signal peptide" evidence="6">
    <location>
        <begin position="1"/>
        <end position="24"/>
    </location>
</feature>
<keyword evidence="2" id="KW-0479">Metal-binding</keyword>
<dbReference type="GO" id="GO:0004035">
    <property type="term" value="F:alkaline phosphatase activity"/>
    <property type="evidence" value="ECO:0007669"/>
    <property type="project" value="InterPro"/>
</dbReference>